<dbReference type="GO" id="GO:0003677">
    <property type="term" value="F:DNA binding"/>
    <property type="evidence" value="ECO:0007669"/>
    <property type="project" value="InterPro"/>
</dbReference>
<organism evidence="3 4">
    <name type="scientific">Streptomyces violaceusniger</name>
    <dbReference type="NCBI Taxonomy" id="68280"/>
    <lineage>
        <taxon>Bacteria</taxon>
        <taxon>Bacillati</taxon>
        <taxon>Actinomycetota</taxon>
        <taxon>Actinomycetes</taxon>
        <taxon>Kitasatosporales</taxon>
        <taxon>Streptomycetaceae</taxon>
        <taxon>Streptomyces</taxon>
        <taxon>Streptomyces violaceusniger group</taxon>
    </lineage>
</organism>
<dbReference type="Pfam" id="PF01609">
    <property type="entry name" value="DDE_Tnp_1"/>
    <property type="match status" value="1"/>
</dbReference>
<dbReference type="PANTHER" id="PTHR30007:SF1">
    <property type="entry name" value="BLR1914 PROTEIN"/>
    <property type="match status" value="1"/>
</dbReference>
<accession>A0A0X3VM84</accession>
<protein>
    <submittedName>
        <fullName evidence="3">Transposase</fullName>
    </submittedName>
</protein>
<comment type="caution">
    <text evidence="3">The sequence shown here is derived from an EMBL/GenBank/DDBJ whole genome shotgun (WGS) entry which is preliminary data.</text>
</comment>
<gene>
    <name evidence="3" type="ORF">ADL28_36680</name>
</gene>
<dbReference type="AlphaFoldDB" id="A0A0X3VM84"/>
<proteinExistence type="predicted"/>
<evidence type="ECO:0000259" key="2">
    <source>
        <dbReference type="Pfam" id="PF01609"/>
    </source>
</evidence>
<feature type="domain" description="Transposase IS4-like" evidence="2">
    <location>
        <begin position="2"/>
        <end position="129"/>
    </location>
</feature>
<evidence type="ECO:0000313" key="3">
    <source>
        <dbReference type="EMBL" id="KUL45740.1"/>
    </source>
</evidence>
<sequence length="135" mass="15389">MSIVVTAGQRGDSPQFETVLKKVRVPRLGPGRPRVRPGRVRADKAYASRKNRTYLRRCGIRCTIPDRADQARNRQKRSSRGGRPPKFDAEDYKARHAVECGINRLKRNRAVATRYDQLAGRYEATVLVAAINEWL</sequence>
<dbReference type="PANTHER" id="PTHR30007">
    <property type="entry name" value="PHP DOMAIN PROTEIN"/>
    <property type="match status" value="1"/>
</dbReference>
<dbReference type="GO" id="GO:0006313">
    <property type="term" value="P:DNA transposition"/>
    <property type="evidence" value="ECO:0007669"/>
    <property type="project" value="InterPro"/>
</dbReference>
<dbReference type="Proteomes" id="UP000053413">
    <property type="component" value="Unassembled WGS sequence"/>
</dbReference>
<evidence type="ECO:0000256" key="1">
    <source>
        <dbReference type="SAM" id="MobiDB-lite"/>
    </source>
</evidence>
<dbReference type="GO" id="GO:0004803">
    <property type="term" value="F:transposase activity"/>
    <property type="evidence" value="ECO:0007669"/>
    <property type="project" value="InterPro"/>
</dbReference>
<reference evidence="4" key="1">
    <citation type="submission" date="2015-10" db="EMBL/GenBank/DDBJ databases">
        <authorList>
            <person name="Ju K.-S."/>
            <person name="Doroghazi J.R."/>
            <person name="Metcalf W.W."/>
        </authorList>
    </citation>
    <scope>NUCLEOTIDE SEQUENCE [LARGE SCALE GENOMIC DNA]</scope>
    <source>
        <strain evidence="4">NRRL F-8817</strain>
    </source>
</reference>
<name>A0A0X3VM84_STRVO</name>
<evidence type="ECO:0000313" key="4">
    <source>
        <dbReference type="Proteomes" id="UP000053413"/>
    </source>
</evidence>
<dbReference type="InterPro" id="IPR002559">
    <property type="entry name" value="Transposase_11"/>
</dbReference>
<feature type="region of interest" description="Disordered" evidence="1">
    <location>
        <begin position="66"/>
        <end position="90"/>
    </location>
</feature>
<dbReference type="EMBL" id="LLZJ01000399">
    <property type="protein sequence ID" value="KUL45740.1"/>
    <property type="molecule type" value="Genomic_DNA"/>
</dbReference>